<evidence type="ECO:0000313" key="2">
    <source>
        <dbReference type="EMBL" id="KAG0713166.1"/>
    </source>
</evidence>
<dbReference type="AlphaFoldDB" id="A0A8J4XRA5"/>
<name>A0A8J4XRA5_CHIOP</name>
<accession>A0A8J4XRA5</accession>
<comment type="caution">
    <text evidence="2">The sequence shown here is derived from an EMBL/GenBank/DDBJ whole genome shotgun (WGS) entry which is preliminary data.</text>
</comment>
<proteinExistence type="predicted"/>
<keyword evidence="3" id="KW-1185">Reference proteome</keyword>
<dbReference type="EMBL" id="JACEEZ010021714">
    <property type="protein sequence ID" value="KAG0713166.1"/>
    <property type="molecule type" value="Genomic_DNA"/>
</dbReference>
<organism evidence="2 3">
    <name type="scientific">Chionoecetes opilio</name>
    <name type="common">Atlantic snow crab</name>
    <name type="synonym">Cancer opilio</name>
    <dbReference type="NCBI Taxonomy" id="41210"/>
    <lineage>
        <taxon>Eukaryota</taxon>
        <taxon>Metazoa</taxon>
        <taxon>Ecdysozoa</taxon>
        <taxon>Arthropoda</taxon>
        <taxon>Crustacea</taxon>
        <taxon>Multicrustacea</taxon>
        <taxon>Malacostraca</taxon>
        <taxon>Eumalacostraca</taxon>
        <taxon>Eucarida</taxon>
        <taxon>Decapoda</taxon>
        <taxon>Pleocyemata</taxon>
        <taxon>Brachyura</taxon>
        <taxon>Eubrachyura</taxon>
        <taxon>Majoidea</taxon>
        <taxon>Majidae</taxon>
        <taxon>Chionoecetes</taxon>
    </lineage>
</organism>
<evidence type="ECO:0000256" key="1">
    <source>
        <dbReference type="SAM" id="MobiDB-lite"/>
    </source>
</evidence>
<sequence length="130" mass="14455">MLVPQGGFKHQVKHQTFLTSQAIVVTGKVTTTTTQTSSPSQLYLRGHQSAARPEARQGGAGNSLTSRQGPEILRCEQCYQGLLVLHCGSHSMVLCWLASCSRFLNKVMITELYIPMVWQPRSWISIETVH</sequence>
<dbReference type="Proteomes" id="UP000770661">
    <property type="component" value="Unassembled WGS sequence"/>
</dbReference>
<protein>
    <submittedName>
        <fullName evidence="2">Uncharacterized protein</fullName>
    </submittedName>
</protein>
<feature type="region of interest" description="Disordered" evidence="1">
    <location>
        <begin position="33"/>
        <end position="65"/>
    </location>
</feature>
<evidence type="ECO:0000313" key="3">
    <source>
        <dbReference type="Proteomes" id="UP000770661"/>
    </source>
</evidence>
<reference evidence="2" key="1">
    <citation type="submission" date="2020-07" db="EMBL/GenBank/DDBJ databases">
        <title>The High-quality genome of the commercially important snow crab, Chionoecetes opilio.</title>
        <authorList>
            <person name="Jeong J.-H."/>
            <person name="Ryu S."/>
        </authorList>
    </citation>
    <scope>NUCLEOTIDE SEQUENCE</scope>
    <source>
        <strain evidence="2">MADBK_172401_WGS</strain>
        <tissue evidence="2">Digestive gland</tissue>
    </source>
</reference>
<gene>
    <name evidence="2" type="ORF">GWK47_016821</name>
</gene>